<dbReference type="EMBL" id="CP015958">
    <property type="protein sequence ID" value="QLB63466.1"/>
    <property type="molecule type" value="Genomic_DNA"/>
</dbReference>
<evidence type="ECO:0000313" key="2">
    <source>
        <dbReference type="Proteomes" id="UP000509548"/>
    </source>
</evidence>
<evidence type="ECO:0000313" key="1">
    <source>
        <dbReference type="EMBL" id="QLB63466.1"/>
    </source>
</evidence>
<name>A0A9Q6WMC5_9BURK</name>
<reference evidence="1 2" key="1">
    <citation type="journal article" date="2014" name="Genome Announc.">
        <title>Draft Genome Sequence of the Haloacid-Degrading Burkholderia caribensis Strain MBA4.</title>
        <authorList>
            <person name="Pan Y."/>
            <person name="Kong K.F."/>
            <person name="Tsang J.S."/>
        </authorList>
    </citation>
    <scope>NUCLEOTIDE SEQUENCE [LARGE SCALE GENOMIC DNA]</scope>
    <source>
        <strain evidence="1 2">852011</strain>
    </source>
</reference>
<proteinExistence type="predicted"/>
<organism evidence="1 2">
    <name type="scientific">Paraburkholderia caribensis</name>
    <dbReference type="NCBI Taxonomy" id="75105"/>
    <lineage>
        <taxon>Bacteria</taxon>
        <taxon>Pseudomonadati</taxon>
        <taxon>Pseudomonadota</taxon>
        <taxon>Betaproteobacteria</taxon>
        <taxon>Burkholderiales</taxon>
        <taxon>Burkholderiaceae</taxon>
        <taxon>Paraburkholderia</taxon>
    </lineage>
</organism>
<protein>
    <submittedName>
        <fullName evidence="1">Uncharacterized protein</fullName>
    </submittedName>
</protein>
<gene>
    <name evidence="1" type="ORF">A9O66_14390</name>
</gene>
<dbReference type="AlphaFoldDB" id="A0A9Q6WMC5"/>
<dbReference type="Proteomes" id="UP000509548">
    <property type="component" value="Chromosome 1"/>
</dbReference>
<accession>A0A9Q6WMC5</accession>
<sequence length="76" mass="8842">MWRFGGPGRAPVEFSAVRGEWWVTRDLIWPAVVWNDGRCWAYLHDMTPAAVQHVLERLRNAELDRSTPHGLLTWTV</sequence>